<name>A0ABZ3J699_SPOA4</name>
<evidence type="ECO:0000313" key="11">
    <source>
        <dbReference type="Proteomes" id="UP000216052"/>
    </source>
</evidence>
<protein>
    <recommendedName>
        <fullName evidence="7">Arginine repressor</fullName>
    </recommendedName>
</protein>
<dbReference type="Gene3D" id="1.10.10.10">
    <property type="entry name" value="Winged helix-like DNA-binding domain superfamily/Winged helix DNA-binding domain"/>
    <property type="match status" value="1"/>
</dbReference>
<proteinExistence type="inferred from homology"/>
<dbReference type="InterPro" id="IPR020899">
    <property type="entry name" value="Arg_repress_C"/>
</dbReference>
<keyword evidence="7" id="KW-0678">Repressor</keyword>
<evidence type="ECO:0000256" key="1">
    <source>
        <dbReference type="ARBA" id="ARBA00004496"/>
    </source>
</evidence>
<keyword evidence="7" id="KW-0028">Amino-acid biosynthesis</keyword>
<dbReference type="HAMAP" id="MF_00173">
    <property type="entry name" value="Arg_repressor"/>
    <property type="match status" value="1"/>
</dbReference>
<dbReference type="PANTHER" id="PTHR34471">
    <property type="entry name" value="ARGININE REPRESSOR"/>
    <property type="match status" value="1"/>
</dbReference>
<feature type="domain" description="Arginine repressor DNA-binding" evidence="8">
    <location>
        <begin position="14"/>
        <end position="68"/>
    </location>
</feature>
<feature type="domain" description="Arginine repressor C-terminal" evidence="9">
    <location>
        <begin position="104"/>
        <end position="147"/>
    </location>
</feature>
<evidence type="ECO:0000256" key="2">
    <source>
        <dbReference type="ARBA" id="ARBA00008316"/>
    </source>
</evidence>
<comment type="pathway">
    <text evidence="7">Amino-acid biosynthesis; L-arginine biosynthesis [regulation].</text>
</comment>
<evidence type="ECO:0000256" key="4">
    <source>
        <dbReference type="ARBA" id="ARBA00023015"/>
    </source>
</evidence>
<evidence type="ECO:0000259" key="9">
    <source>
        <dbReference type="Pfam" id="PF02863"/>
    </source>
</evidence>
<dbReference type="InterPro" id="IPR036251">
    <property type="entry name" value="Arg_repress_C_sf"/>
</dbReference>
<keyword evidence="5 7" id="KW-0238">DNA-binding</keyword>
<dbReference type="Pfam" id="PF01316">
    <property type="entry name" value="Arg_repressor"/>
    <property type="match status" value="1"/>
</dbReference>
<dbReference type="PRINTS" id="PR01467">
    <property type="entry name" value="ARGREPRESSOR"/>
</dbReference>
<accession>A0ABZ3J699</accession>
<evidence type="ECO:0000256" key="6">
    <source>
        <dbReference type="ARBA" id="ARBA00023163"/>
    </source>
</evidence>
<organism evidence="10 11">
    <name type="scientific">Sporomusa acidovorans (strain ATCC 49682 / DSM 3132 / Mol)</name>
    <dbReference type="NCBI Taxonomy" id="1123286"/>
    <lineage>
        <taxon>Bacteria</taxon>
        <taxon>Bacillati</taxon>
        <taxon>Bacillota</taxon>
        <taxon>Negativicutes</taxon>
        <taxon>Selenomonadales</taxon>
        <taxon>Sporomusaceae</taxon>
        <taxon>Sporomusa</taxon>
    </lineage>
</organism>
<keyword evidence="3 7" id="KW-0963">Cytoplasm</keyword>
<dbReference type="SUPFAM" id="SSF46785">
    <property type="entry name" value="Winged helix' DNA-binding domain"/>
    <property type="match status" value="1"/>
</dbReference>
<evidence type="ECO:0000256" key="7">
    <source>
        <dbReference type="HAMAP-Rule" id="MF_00173"/>
    </source>
</evidence>
<dbReference type="PANTHER" id="PTHR34471:SF1">
    <property type="entry name" value="ARGININE REPRESSOR"/>
    <property type="match status" value="1"/>
</dbReference>
<gene>
    <name evidence="10" type="primary">argR_2</name>
    <name evidence="7" type="synonym">argR</name>
    <name evidence="10" type="ORF">SPACI_040300</name>
</gene>
<dbReference type="InterPro" id="IPR020900">
    <property type="entry name" value="Arg_repress_DNA-bd"/>
</dbReference>
<dbReference type="Proteomes" id="UP000216052">
    <property type="component" value="Chromosome"/>
</dbReference>
<evidence type="ECO:0000256" key="3">
    <source>
        <dbReference type="ARBA" id="ARBA00022490"/>
    </source>
</evidence>
<evidence type="ECO:0000259" key="8">
    <source>
        <dbReference type="Pfam" id="PF01316"/>
    </source>
</evidence>
<dbReference type="EMBL" id="CP155571">
    <property type="protein sequence ID" value="XFO73922.1"/>
    <property type="molecule type" value="Genomic_DNA"/>
</dbReference>
<comment type="similarity">
    <text evidence="2 7">Belongs to the ArgR family.</text>
</comment>
<dbReference type="InterPro" id="IPR036388">
    <property type="entry name" value="WH-like_DNA-bd_sf"/>
</dbReference>
<keyword evidence="7" id="KW-0055">Arginine biosynthesis</keyword>
<evidence type="ECO:0000313" key="10">
    <source>
        <dbReference type="EMBL" id="XFO73922.1"/>
    </source>
</evidence>
<dbReference type="SUPFAM" id="SSF55252">
    <property type="entry name" value="C-terminal domain of arginine repressor"/>
    <property type="match status" value="1"/>
</dbReference>
<dbReference type="Pfam" id="PF02863">
    <property type="entry name" value="Arg_repressor_C"/>
    <property type="match status" value="1"/>
</dbReference>
<keyword evidence="4 7" id="KW-0805">Transcription regulation</keyword>
<keyword evidence="6 7" id="KW-0804">Transcription</keyword>
<sequence>MTNKKTPITGNQDKFKRQTKLLNIIETSKESYYDQESLALELNRAGFGSVNQAVVSRDMKELGIVKDKDGYRLSEPSSRSLARKELAEQLQRRKENIYPSISTFLIKIKHGYAQNIATLLKEVYSDEILGTICNDDSILVMTKEELKENLLRRLEKLSQPESE</sequence>
<keyword evidence="11" id="KW-1185">Reference proteome</keyword>
<dbReference type="InterPro" id="IPR001669">
    <property type="entry name" value="Arg_repress"/>
</dbReference>
<evidence type="ECO:0000256" key="5">
    <source>
        <dbReference type="ARBA" id="ARBA00023125"/>
    </source>
</evidence>
<reference evidence="10" key="1">
    <citation type="submission" date="2024-05" db="EMBL/GenBank/DDBJ databases">
        <title>Isolation and characterization of Sporomusa carbonis sp. nov., a carboxydotrophic hydrogenogen in the genus of Sporomusa isolated from a charcoal burning pile.</title>
        <authorList>
            <person name="Boeer T."/>
            <person name="Rosenbaum F."/>
            <person name="Eysell L."/>
            <person name="Mueller V."/>
            <person name="Daniel R."/>
            <person name="Poehlein A."/>
        </authorList>
    </citation>
    <scope>NUCLEOTIDE SEQUENCE [LARGE SCALE GENOMIC DNA]</scope>
    <source>
        <strain evidence="10">DSM 3132</strain>
    </source>
</reference>
<dbReference type="InterPro" id="IPR036390">
    <property type="entry name" value="WH_DNA-bd_sf"/>
</dbReference>
<dbReference type="Gene3D" id="3.30.1360.40">
    <property type="match status" value="1"/>
</dbReference>
<comment type="function">
    <text evidence="7">Regulates arginine biosynthesis genes.</text>
</comment>
<comment type="subcellular location">
    <subcellularLocation>
        <location evidence="1 7">Cytoplasm</location>
    </subcellularLocation>
</comment>